<dbReference type="AlphaFoldDB" id="A0AAQ3JLX7"/>
<evidence type="ECO:0000313" key="1">
    <source>
        <dbReference type="EMBL" id="WOK91483.1"/>
    </source>
</evidence>
<keyword evidence="2" id="KW-1185">Reference proteome</keyword>
<name>A0AAQ3JLX7_9LILI</name>
<dbReference type="EMBL" id="CP136890">
    <property type="protein sequence ID" value="WOK91483.1"/>
    <property type="molecule type" value="Genomic_DNA"/>
</dbReference>
<organism evidence="1 2">
    <name type="scientific">Canna indica</name>
    <name type="common">Indian-shot</name>
    <dbReference type="NCBI Taxonomy" id="4628"/>
    <lineage>
        <taxon>Eukaryota</taxon>
        <taxon>Viridiplantae</taxon>
        <taxon>Streptophyta</taxon>
        <taxon>Embryophyta</taxon>
        <taxon>Tracheophyta</taxon>
        <taxon>Spermatophyta</taxon>
        <taxon>Magnoliopsida</taxon>
        <taxon>Liliopsida</taxon>
        <taxon>Zingiberales</taxon>
        <taxon>Cannaceae</taxon>
        <taxon>Canna</taxon>
    </lineage>
</organism>
<protein>
    <recommendedName>
        <fullName evidence="3">AP2/ERF domain-containing protein</fullName>
    </recommendedName>
</protein>
<reference evidence="1 2" key="1">
    <citation type="submission" date="2023-10" db="EMBL/GenBank/DDBJ databases">
        <title>Chromosome-scale genome assembly provides insights into flower coloration mechanisms of Canna indica.</title>
        <authorList>
            <person name="Li C."/>
        </authorList>
    </citation>
    <scope>NUCLEOTIDE SEQUENCE [LARGE SCALE GENOMIC DNA]</scope>
    <source>
        <tissue evidence="1">Flower</tissue>
    </source>
</reference>
<sequence>MAYDSVAFKLRGDAARLNFPELPRDGAYFRLLATFLRRRQAASHLKRHDRFTKTRKV</sequence>
<evidence type="ECO:0000313" key="2">
    <source>
        <dbReference type="Proteomes" id="UP001327560"/>
    </source>
</evidence>
<evidence type="ECO:0008006" key="3">
    <source>
        <dbReference type="Google" id="ProtNLM"/>
    </source>
</evidence>
<dbReference type="Proteomes" id="UP001327560">
    <property type="component" value="Chromosome 1"/>
</dbReference>
<proteinExistence type="predicted"/>
<gene>
    <name evidence="1" type="ORF">Cni_G00174</name>
</gene>
<accession>A0AAQ3JLX7</accession>